<dbReference type="AlphaFoldDB" id="A0A1I5Z7C4"/>
<gene>
    <name evidence="1" type="ORF">SAMN04515668_2779</name>
</gene>
<protein>
    <submittedName>
        <fullName evidence="1">Uncharacterized protein</fullName>
    </submittedName>
</protein>
<name>A0A1I5Z7C4_HYMAR</name>
<accession>A0A1I5Z7C4</accession>
<proteinExistence type="predicted"/>
<keyword evidence="2" id="KW-1185">Reference proteome</keyword>
<reference evidence="2" key="1">
    <citation type="submission" date="2016-10" db="EMBL/GenBank/DDBJ databases">
        <authorList>
            <person name="Varghese N."/>
            <person name="Submissions S."/>
        </authorList>
    </citation>
    <scope>NUCLEOTIDE SEQUENCE [LARGE SCALE GENOMIC DNA]</scope>
    <source>
        <strain evidence="2">OR362-8,ATCC BAA-1266,JCM 13504</strain>
    </source>
</reference>
<sequence length="169" mass="18162">MKTSLCWLSTVIFLGVAMPIQSRSQPLSSTSAGAAGQMVAPPPGTPNKHVVQASEAGHVQSILVWADTDVVKGQPLLRLSIAVNTPEQRQHQLAVQQAEKDYKAQPTPERAQVLAQARSRMASVHHYVREGYVVAPVSGRLVRNLVETGQYLSRAGSVAIIEVPVIAKP</sequence>
<evidence type="ECO:0000313" key="2">
    <source>
        <dbReference type="Proteomes" id="UP000199029"/>
    </source>
</evidence>
<dbReference type="Proteomes" id="UP000199029">
    <property type="component" value="Unassembled WGS sequence"/>
</dbReference>
<dbReference type="RefSeq" id="WP_143080206.1">
    <property type="nucleotide sequence ID" value="NZ_FOXS01000003.1"/>
</dbReference>
<dbReference type="EMBL" id="FOXS01000003">
    <property type="protein sequence ID" value="SFQ52363.1"/>
    <property type="molecule type" value="Genomic_DNA"/>
</dbReference>
<dbReference type="SUPFAM" id="SSF111369">
    <property type="entry name" value="HlyD-like secretion proteins"/>
    <property type="match status" value="1"/>
</dbReference>
<organism evidence="1 2">
    <name type="scientific">Hymenobacter arizonensis</name>
    <name type="common">Siccationidurans arizonensis</name>
    <dbReference type="NCBI Taxonomy" id="1227077"/>
    <lineage>
        <taxon>Bacteria</taxon>
        <taxon>Pseudomonadati</taxon>
        <taxon>Bacteroidota</taxon>
        <taxon>Cytophagia</taxon>
        <taxon>Cytophagales</taxon>
        <taxon>Hymenobacteraceae</taxon>
        <taxon>Hymenobacter</taxon>
    </lineage>
</organism>
<evidence type="ECO:0000313" key="1">
    <source>
        <dbReference type="EMBL" id="SFQ52363.1"/>
    </source>
</evidence>